<proteinExistence type="inferred from homology"/>
<dbReference type="PANTHER" id="PTHR42943:SF2">
    <property type="entry name" value="GLUTATHIONE S-TRANSFERASE KAPPA 1"/>
    <property type="match status" value="1"/>
</dbReference>
<dbReference type="OrthoDB" id="5244108at2"/>
<dbReference type="EC" id="5.99.1.4" evidence="1"/>
<dbReference type="AlphaFoldDB" id="A0A0N7GSV0"/>
<evidence type="ECO:0000313" key="4">
    <source>
        <dbReference type="EMBL" id="ALH81731.1"/>
    </source>
</evidence>
<evidence type="ECO:0000256" key="1">
    <source>
        <dbReference type="PIRNR" id="PIRNR006386"/>
    </source>
</evidence>
<name>A0A0N7GSV0_SPHMC</name>
<sequence>MVTESPKKTLELIFDFGSPNAYLTLRVLPELLDRTGADLVITPCLLGGIFKATGNKAPMIQYAEAPAKLAYEHLEMRRFIEKHGLTKFRLNPHFPVNTLLIMRGGIVAADEGVLDDYVDAVNRAMWEEGLKMDDPQVAATFLSENGFDGPALLARTQEPEIKAKLVANTEIAVARGVFGIPTFFVGDEMFFGKDRLAQVEAALG</sequence>
<dbReference type="PANTHER" id="PTHR42943">
    <property type="entry name" value="GLUTATHIONE S-TRANSFERASE KAPPA"/>
    <property type="match status" value="1"/>
</dbReference>
<dbReference type="PATRIC" id="fig|33050.5.peg.3240"/>
<dbReference type="KEGG" id="smag:AN936_15620"/>
<evidence type="ECO:0000256" key="2">
    <source>
        <dbReference type="PIRSR" id="PIRSR006386-1"/>
    </source>
</evidence>
<accession>A0A0N7GSV0</accession>
<feature type="active site" description="Nucleophile" evidence="2">
    <location>
        <position position="18"/>
    </location>
</feature>
<organism evidence="4 5">
    <name type="scientific">Sphingopyxis macrogoltabida</name>
    <name type="common">Sphingomonas macrogoltabidus</name>
    <dbReference type="NCBI Taxonomy" id="33050"/>
    <lineage>
        <taxon>Bacteria</taxon>
        <taxon>Pseudomonadati</taxon>
        <taxon>Pseudomonadota</taxon>
        <taxon>Alphaproteobacteria</taxon>
        <taxon>Sphingomonadales</taxon>
        <taxon>Sphingomonadaceae</taxon>
        <taxon>Sphingopyxis</taxon>
    </lineage>
</organism>
<dbReference type="GO" id="GO:1901170">
    <property type="term" value="P:naphthalene catabolic process"/>
    <property type="evidence" value="ECO:0007669"/>
    <property type="project" value="InterPro"/>
</dbReference>
<comment type="similarity">
    <text evidence="1">Belongs to the GST superfamily. NadH family.</text>
</comment>
<dbReference type="PIRSF" id="PIRSF006386">
    <property type="entry name" value="HCCAis_GSTk"/>
    <property type="match status" value="1"/>
</dbReference>
<dbReference type="Proteomes" id="UP000058074">
    <property type="component" value="Chromosome"/>
</dbReference>
<comment type="catalytic activity">
    <reaction evidence="1">
        <text>2-hydroxychromene-2-carboxylate = (3E)-4-(2-hydroxyphenyl)-2-oxobut-3-enoate</text>
        <dbReference type="Rhea" id="RHEA:27401"/>
        <dbReference type="ChEBI" id="CHEBI:59350"/>
        <dbReference type="ChEBI" id="CHEBI:59353"/>
        <dbReference type="EC" id="5.99.1.4"/>
    </reaction>
</comment>
<protein>
    <recommendedName>
        <fullName evidence="1">2-hydroxychromene-2-carboxylate isomerase</fullName>
        <ecNumber evidence="1">5.99.1.4</ecNumber>
    </recommendedName>
</protein>
<dbReference type="SUPFAM" id="SSF52833">
    <property type="entry name" value="Thioredoxin-like"/>
    <property type="match status" value="1"/>
</dbReference>
<reference evidence="4 5" key="1">
    <citation type="journal article" date="2015" name="Genome Announc.">
        <title>Complete Genome Sequence of Polypropylene Glycol- and Polyethylene Glycol-Degrading Sphingopyxis macrogoltabida Strain EY-1.</title>
        <authorList>
            <person name="Ohtsubo Y."/>
            <person name="Nagata Y."/>
            <person name="Numata M."/>
            <person name="Tsuchikane K."/>
            <person name="Hosoyama A."/>
            <person name="Yamazoe A."/>
            <person name="Tsuda M."/>
            <person name="Fujita N."/>
            <person name="Kawai F."/>
        </authorList>
    </citation>
    <scope>NUCLEOTIDE SEQUENCE [LARGE SCALE GENOMIC DNA]</scope>
    <source>
        <strain evidence="4 5">EY-1</strain>
    </source>
</reference>
<dbReference type="Pfam" id="PF01323">
    <property type="entry name" value="DSBA"/>
    <property type="match status" value="1"/>
</dbReference>
<dbReference type="InterPro" id="IPR051924">
    <property type="entry name" value="GST_Kappa/NadH"/>
</dbReference>
<dbReference type="InterPro" id="IPR044087">
    <property type="entry name" value="NahD-like"/>
</dbReference>
<dbReference type="GO" id="GO:0006749">
    <property type="term" value="P:glutathione metabolic process"/>
    <property type="evidence" value="ECO:0007669"/>
    <property type="project" value="TreeGrafter"/>
</dbReference>
<dbReference type="InterPro" id="IPR036249">
    <property type="entry name" value="Thioredoxin-like_sf"/>
</dbReference>
<evidence type="ECO:0000259" key="3">
    <source>
        <dbReference type="Pfam" id="PF01323"/>
    </source>
</evidence>
<feature type="domain" description="DSBA-like thioredoxin" evidence="3">
    <location>
        <begin position="9"/>
        <end position="203"/>
    </location>
</feature>
<dbReference type="GO" id="GO:0004364">
    <property type="term" value="F:glutathione transferase activity"/>
    <property type="evidence" value="ECO:0007669"/>
    <property type="project" value="TreeGrafter"/>
</dbReference>
<gene>
    <name evidence="4" type="ORF">AN936_15620</name>
</gene>
<keyword evidence="1" id="KW-0413">Isomerase</keyword>
<dbReference type="InterPro" id="IPR001853">
    <property type="entry name" value="DSBA-like_thioredoxin_dom"/>
</dbReference>
<dbReference type="GO" id="GO:0004602">
    <property type="term" value="F:glutathione peroxidase activity"/>
    <property type="evidence" value="ECO:0007669"/>
    <property type="project" value="TreeGrafter"/>
</dbReference>
<dbReference type="Gene3D" id="3.40.30.10">
    <property type="entry name" value="Glutaredoxin"/>
    <property type="match status" value="1"/>
</dbReference>
<dbReference type="CDD" id="cd03022">
    <property type="entry name" value="DsbA_HCCA_Iso"/>
    <property type="match status" value="1"/>
</dbReference>
<evidence type="ECO:0000313" key="5">
    <source>
        <dbReference type="Proteomes" id="UP000058074"/>
    </source>
</evidence>
<dbReference type="InterPro" id="IPR014440">
    <property type="entry name" value="HCCAis_GSTk"/>
</dbReference>
<dbReference type="GO" id="GO:0018845">
    <property type="term" value="F:2-hydroxychromene-2-carboxylate isomerase activity"/>
    <property type="evidence" value="ECO:0007669"/>
    <property type="project" value="UniProtKB-UniRule"/>
</dbReference>
<dbReference type="EMBL" id="CP012700">
    <property type="protein sequence ID" value="ALH81731.1"/>
    <property type="molecule type" value="Genomic_DNA"/>
</dbReference>